<evidence type="ECO:0000256" key="1">
    <source>
        <dbReference type="ARBA" id="ARBA00023015"/>
    </source>
</evidence>
<dbReference type="PANTHER" id="PTHR30055">
    <property type="entry name" value="HTH-TYPE TRANSCRIPTIONAL REGULATOR RUTR"/>
    <property type="match status" value="1"/>
</dbReference>
<dbReference type="Proteomes" id="UP000642070">
    <property type="component" value="Unassembled WGS sequence"/>
</dbReference>
<dbReference type="AlphaFoldDB" id="A0A917TWD0"/>
<gene>
    <name evidence="6" type="ORF">GCM10007977_045360</name>
</gene>
<evidence type="ECO:0000313" key="7">
    <source>
        <dbReference type="Proteomes" id="UP000642070"/>
    </source>
</evidence>
<dbReference type="InterPro" id="IPR023772">
    <property type="entry name" value="DNA-bd_HTH_TetR-type_CS"/>
</dbReference>
<evidence type="ECO:0000256" key="2">
    <source>
        <dbReference type="ARBA" id="ARBA00023125"/>
    </source>
</evidence>
<keyword evidence="1" id="KW-0805">Transcription regulation</keyword>
<keyword evidence="7" id="KW-1185">Reference proteome</keyword>
<dbReference type="Pfam" id="PF00440">
    <property type="entry name" value="TetR_N"/>
    <property type="match status" value="1"/>
</dbReference>
<keyword evidence="3" id="KW-0804">Transcription</keyword>
<dbReference type="GO" id="GO:0000976">
    <property type="term" value="F:transcription cis-regulatory region binding"/>
    <property type="evidence" value="ECO:0007669"/>
    <property type="project" value="TreeGrafter"/>
</dbReference>
<dbReference type="PANTHER" id="PTHR30055:SF234">
    <property type="entry name" value="HTH-TYPE TRANSCRIPTIONAL REGULATOR BETI"/>
    <property type="match status" value="1"/>
</dbReference>
<feature type="domain" description="HTH tetR-type" evidence="5">
    <location>
        <begin position="18"/>
        <end position="78"/>
    </location>
</feature>
<protein>
    <submittedName>
        <fullName evidence="6">DNA-binding protein</fullName>
    </submittedName>
</protein>
<evidence type="ECO:0000256" key="3">
    <source>
        <dbReference type="ARBA" id="ARBA00023163"/>
    </source>
</evidence>
<feature type="DNA-binding region" description="H-T-H motif" evidence="4">
    <location>
        <begin position="41"/>
        <end position="60"/>
    </location>
</feature>
<dbReference type="SUPFAM" id="SSF46689">
    <property type="entry name" value="Homeodomain-like"/>
    <property type="match status" value="1"/>
</dbReference>
<dbReference type="GO" id="GO:0003700">
    <property type="term" value="F:DNA-binding transcription factor activity"/>
    <property type="evidence" value="ECO:0007669"/>
    <property type="project" value="TreeGrafter"/>
</dbReference>
<dbReference type="InterPro" id="IPR009057">
    <property type="entry name" value="Homeodomain-like_sf"/>
</dbReference>
<dbReference type="InterPro" id="IPR050109">
    <property type="entry name" value="HTH-type_TetR-like_transc_reg"/>
</dbReference>
<reference evidence="6" key="2">
    <citation type="submission" date="2020-09" db="EMBL/GenBank/DDBJ databases">
        <authorList>
            <person name="Sun Q."/>
            <person name="Ohkuma M."/>
        </authorList>
    </citation>
    <scope>NUCLEOTIDE SEQUENCE</scope>
    <source>
        <strain evidence="6">JCM 19831</strain>
    </source>
</reference>
<dbReference type="Gene3D" id="1.10.357.10">
    <property type="entry name" value="Tetracycline Repressor, domain 2"/>
    <property type="match status" value="1"/>
</dbReference>
<reference evidence="6" key="1">
    <citation type="journal article" date="2014" name="Int. J. Syst. Evol. Microbiol.">
        <title>Complete genome sequence of Corynebacterium casei LMG S-19264T (=DSM 44701T), isolated from a smear-ripened cheese.</title>
        <authorList>
            <consortium name="US DOE Joint Genome Institute (JGI-PGF)"/>
            <person name="Walter F."/>
            <person name="Albersmeier A."/>
            <person name="Kalinowski J."/>
            <person name="Ruckert C."/>
        </authorList>
    </citation>
    <scope>NUCLEOTIDE SEQUENCE</scope>
    <source>
        <strain evidence="6">JCM 19831</strain>
    </source>
</reference>
<keyword evidence="2 4" id="KW-0238">DNA-binding</keyword>
<accession>A0A917TWD0</accession>
<dbReference type="PROSITE" id="PS50977">
    <property type="entry name" value="HTH_TETR_2"/>
    <property type="match status" value="1"/>
</dbReference>
<evidence type="ECO:0000256" key="4">
    <source>
        <dbReference type="PROSITE-ProRule" id="PRU00335"/>
    </source>
</evidence>
<dbReference type="EMBL" id="BMPI01000021">
    <property type="protein sequence ID" value="GGM38813.1"/>
    <property type="molecule type" value="Genomic_DNA"/>
</dbReference>
<dbReference type="PRINTS" id="PR00455">
    <property type="entry name" value="HTHTETR"/>
</dbReference>
<name>A0A917TWD0_9ACTN</name>
<dbReference type="RefSeq" id="WP_190251905.1">
    <property type="nucleotide sequence ID" value="NZ_BMPI01000021.1"/>
</dbReference>
<organism evidence="6 7">
    <name type="scientific">Dactylosporangium sucinum</name>
    <dbReference type="NCBI Taxonomy" id="1424081"/>
    <lineage>
        <taxon>Bacteria</taxon>
        <taxon>Bacillati</taxon>
        <taxon>Actinomycetota</taxon>
        <taxon>Actinomycetes</taxon>
        <taxon>Micromonosporales</taxon>
        <taxon>Micromonosporaceae</taxon>
        <taxon>Dactylosporangium</taxon>
    </lineage>
</organism>
<comment type="caution">
    <text evidence="6">The sequence shown here is derived from an EMBL/GenBank/DDBJ whole genome shotgun (WGS) entry which is preliminary data.</text>
</comment>
<dbReference type="PROSITE" id="PS01081">
    <property type="entry name" value="HTH_TETR_1"/>
    <property type="match status" value="1"/>
</dbReference>
<evidence type="ECO:0000259" key="5">
    <source>
        <dbReference type="PROSITE" id="PS50977"/>
    </source>
</evidence>
<dbReference type="InterPro" id="IPR001647">
    <property type="entry name" value="HTH_TetR"/>
</dbReference>
<proteinExistence type="predicted"/>
<evidence type="ECO:0000313" key="6">
    <source>
        <dbReference type="EMBL" id="GGM38813.1"/>
    </source>
</evidence>
<sequence>MAEVKRRYHSPVREEHARRTREAVLTAAARLFEDRGYAATSLADVAAVAGVARPTVTAAFGSKPALLKQVLDVALAGDDEPVPVAERPWFAPVLQAPDAAAALSAYAHVCLVIGRRAARLFEAVRRAADDAPETADLWRTLCANRRAGATMVVRRLAELTTLPDERRAVDLVWLFNDPAHYAALVLDAGWPEDAYQGWLAHMLRAAVLPPR</sequence>